<feature type="transmembrane region" description="Helical" evidence="2">
    <location>
        <begin position="112"/>
        <end position="135"/>
    </location>
</feature>
<evidence type="ECO:0000256" key="1">
    <source>
        <dbReference type="ARBA" id="ARBA00010692"/>
    </source>
</evidence>
<dbReference type="EMBL" id="BMGB01000001">
    <property type="protein sequence ID" value="GGA95919.1"/>
    <property type="molecule type" value="Genomic_DNA"/>
</dbReference>
<feature type="transmembrane region" description="Helical" evidence="2">
    <location>
        <begin position="147"/>
        <end position="169"/>
    </location>
</feature>
<dbReference type="GO" id="GO:0015225">
    <property type="term" value="F:biotin transmembrane transporter activity"/>
    <property type="evidence" value="ECO:0007669"/>
    <property type="project" value="InterPro"/>
</dbReference>
<reference evidence="3" key="1">
    <citation type="journal article" date="2014" name="Int. J. Syst. Evol. Microbiol.">
        <title>Complete genome sequence of Corynebacterium casei LMG S-19264T (=DSM 44701T), isolated from a smear-ripened cheese.</title>
        <authorList>
            <consortium name="US DOE Joint Genome Institute (JGI-PGF)"/>
            <person name="Walter F."/>
            <person name="Albersmeier A."/>
            <person name="Kalinowski J."/>
            <person name="Ruckert C."/>
        </authorList>
    </citation>
    <scope>NUCLEOTIDE SEQUENCE</scope>
    <source>
        <strain evidence="3">CGMCC 1.12813</strain>
    </source>
</reference>
<keyword evidence="2" id="KW-1133">Transmembrane helix</keyword>
<evidence type="ECO:0000313" key="3">
    <source>
        <dbReference type="EMBL" id="GGA95919.1"/>
    </source>
</evidence>
<name>A0A916SE04_9MICO</name>
<feature type="transmembrane region" description="Helical" evidence="2">
    <location>
        <begin position="42"/>
        <end position="65"/>
    </location>
</feature>
<keyword evidence="2" id="KW-0812">Transmembrane</keyword>
<dbReference type="PANTHER" id="PTHR34295:SF1">
    <property type="entry name" value="BIOTIN TRANSPORTER BIOY"/>
    <property type="match status" value="1"/>
</dbReference>
<protein>
    <recommendedName>
        <fullName evidence="5">Biotin transporter</fullName>
    </recommendedName>
</protein>
<dbReference type="Gene3D" id="1.10.1760.20">
    <property type="match status" value="1"/>
</dbReference>
<dbReference type="Pfam" id="PF02632">
    <property type="entry name" value="BioY"/>
    <property type="match status" value="1"/>
</dbReference>
<proteinExistence type="inferred from homology"/>
<comment type="similarity">
    <text evidence="1">Belongs to the BioY family.</text>
</comment>
<feature type="transmembrane region" description="Helical" evidence="2">
    <location>
        <begin position="72"/>
        <end position="100"/>
    </location>
</feature>
<accession>A0A916SE04</accession>
<comment type="caution">
    <text evidence="3">The sequence shown here is derived from an EMBL/GenBank/DDBJ whole genome shotgun (WGS) entry which is preliminary data.</text>
</comment>
<dbReference type="Proteomes" id="UP000606922">
    <property type="component" value="Unassembled WGS sequence"/>
</dbReference>
<feature type="transmembrane region" description="Helical" evidence="2">
    <location>
        <begin position="181"/>
        <end position="203"/>
    </location>
</feature>
<dbReference type="GO" id="GO:0005886">
    <property type="term" value="C:plasma membrane"/>
    <property type="evidence" value="ECO:0007669"/>
    <property type="project" value="InterPro"/>
</dbReference>
<dbReference type="AlphaFoldDB" id="A0A916SE04"/>
<keyword evidence="2" id="KW-0472">Membrane</keyword>
<evidence type="ECO:0000313" key="4">
    <source>
        <dbReference type="Proteomes" id="UP000606922"/>
    </source>
</evidence>
<dbReference type="PANTHER" id="PTHR34295">
    <property type="entry name" value="BIOTIN TRANSPORTER BIOY"/>
    <property type="match status" value="1"/>
</dbReference>
<sequence length="217" mass="22412">MHIVRGPATHNTLGAFMTTLTLAAGRPTLADRLFSRSLATDAVLIAAGAGLTALAAQVVVPLYPVPITGQTAAVLIVGGALGATRGALAMALYAVLGLFLPVYSEGAQGISVILGPTGGYIVGFIFAAALTGYLAEREWDHKIFGGIAAFLAGTVVTFVFGMTWLAIALGLNLEQTLQGGLYPFIIGGIVKAVFAASVMRLSWLAVHRSDDRRNDAA</sequence>
<organism evidence="3 4">
    <name type="scientific">Conyzicola nivalis</name>
    <dbReference type="NCBI Taxonomy" id="1477021"/>
    <lineage>
        <taxon>Bacteria</taxon>
        <taxon>Bacillati</taxon>
        <taxon>Actinomycetota</taxon>
        <taxon>Actinomycetes</taxon>
        <taxon>Micrococcales</taxon>
        <taxon>Microbacteriaceae</taxon>
        <taxon>Conyzicola</taxon>
    </lineage>
</organism>
<reference evidence="3" key="2">
    <citation type="submission" date="2020-09" db="EMBL/GenBank/DDBJ databases">
        <authorList>
            <person name="Sun Q."/>
            <person name="Zhou Y."/>
        </authorList>
    </citation>
    <scope>NUCLEOTIDE SEQUENCE</scope>
    <source>
        <strain evidence="3">CGMCC 1.12813</strain>
    </source>
</reference>
<evidence type="ECO:0008006" key="5">
    <source>
        <dbReference type="Google" id="ProtNLM"/>
    </source>
</evidence>
<gene>
    <name evidence="3" type="ORF">GCM10010979_07920</name>
</gene>
<dbReference type="InterPro" id="IPR003784">
    <property type="entry name" value="BioY"/>
</dbReference>
<evidence type="ECO:0000256" key="2">
    <source>
        <dbReference type="SAM" id="Phobius"/>
    </source>
</evidence>
<keyword evidence="4" id="KW-1185">Reference proteome</keyword>